<name>A0AAD7IV48_9AGAR</name>
<evidence type="ECO:0000259" key="2">
    <source>
        <dbReference type="PROSITE" id="PS50011"/>
    </source>
</evidence>
<dbReference type="SMART" id="SM00220">
    <property type="entry name" value="S_TKc"/>
    <property type="match status" value="1"/>
</dbReference>
<feature type="domain" description="Protein kinase" evidence="2">
    <location>
        <begin position="95"/>
        <end position="363"/>
    </location>
</feature>
<organism evidence="3 4">
    <name type="scientific">Mycena metata</name>
    <dbReference type="NCBI Taxonomy" id="1033252"/>
    <lineage>
        <taxon>Eukaryota</taxon>
        <taxon>Fungi</taxon>
        <taxon>Dikarya</taxon>
        <taxon>Basidiomycota</taxon>
        <taxon>Agaricomycotina</taxon>
        <taxon>Agaricomycetes</taxon>
        <taxon>Agaricomycetidae</taxon>
        <taxon>Agaricales</taxon>
        <taxon>Marasmiineae</taxon>
        <taxon>Mycenaceae</taxon>
        <taxon>Mycena</taxon>
    </lineage>
</organism>
<dbReference type="SUPFAM" id="SSF56112">
    <property type="entry name" value="Protein kinase-like (PK-like)"/>
    <property type="match status" value="1"/>
</dbReference>
<dbReference type="AlphaFoldDB" id="A0AAD7IV48"/>
<dbReference type="EMBL" id="JARKIB010000063">
    <property type="protein sequence ID" value="KAJ7751153.1"/>
    <property type="molecule type" value="Genomic_DNA"/>
</dbReference>
<gene>
    <name evidence="3" type="ORF">B0H16DRAFT_1549005</name>
</gene>
<dbReference type="Proteomes" id="UP001215598">
    <property type="component" value="Unassembled WGS sequence"/>
</dbReference>
<feature type="transmembrane region" description="Helical" evidence="1">
    <location>
        <begin position="9"/>
        <end position="31"/>
    </location>
</feature>
<keyword evidence="1" id="KW-1133">Transmembrane helix</keyword>
<evidence type="ECO:0000313" key="3">
    <source>
        <dbReference type="EMBL" id="KAJ7751153.1"/>
    </source>
</evidence>
<proteinExistence type="predicted"/>
<dbReference type="Gene3D" id="1.10.510.10">
    <property type="entry name" value="Transferase(Phosphotransferase) domain 1"/>
    <property type="match status" value="1"/>
</dbReference>
<accession>A0AAD7IV48</accession>
<dbReference type="PROSITE" id="PS00108">
    <property type="entry name" value="PROTEIN_KINASE_ST"/>
    <property type="match status" value="1"/>
</dbReference>
<dbReference type="InterPro" id="IPR000719">
    <property type="entry name" value="Prot_kinase_dom"/>
</dbReference>
<dbReference type="PRINTS" id="PR00109">
    <property type="entry name" value="TYRKINASE"/>
</dbReference>
<keyword evidence="3" id="KW-0418">Kinase</keyword>
<comment type="caution">
    <text evidence="3">The sequence shown here is derived from an EMBL/GenBank/DDBJ whole genome shotgun (WGS) entry which is preliminary data.</text>
</comment>
<evidence type="ECO:0000256" key="1">
    <source>
        <dbReference type="SAM" id="Phobius"/>
    </source>
</evidence>
<dbReference type="InterPro" id="IPR011009">
    <property type="entry name" value="Kinase-like_dom_sf"/>
</dbReference>
<keyword evidence="4" id="KW-1185">Reference proteome</keyword>
<dbReference type="InterPro" id="IPR001245">
    <property type="entry name" value="Ser-Thr/Tyr_kinase_cat_dom"/>
</dbReference>
<dbReference type="Pfam" id="PF07714">
    <property type="entry name" value="PK_Tyr_Ser-Thr"/>
    <property type="match status" value="1"/>
</dbReference>
<dbReference type="PANTHER" id="PTHR44329">
    <property type="entry name" value="SERINE/THREONINE-PROTEIN KINASE TNNI3K-RELATED"/>
    <property type="match status" value="1"/>
</dbReference>
<keyword evidence="1" id="KW-0472">Membrane</keyword>
<dbReference type="PANTHER" id="PTHR44329:SF214">
    <property type="entry name" value="PROTEIN KINASE DOMAIN-CONTAINING PROTEIN"/>
    <property type="match status" value="1"/>
</dbReference>
<evidence type="ECO:0000313" key="4">
    <source>
        <dbReference type="Proteomes" id="UP001215598"/>
    </source>
</evidence>
<dbReference type="GO" id="GO:0005524">
    <property type="term" value="F:ATP binding"/>
    <property type="evidence" value="ECO:0007669"/>
    <property type="project" value="InterPro"/>
</dbReference>
<dbReference type="InterPro" id="IPR051681">
    <property type="entry name" value="Ser/Thr_Kinases-Pseudokinases"/>
</dbReference>
<keyword evidence="1" id="KW-0812">Transmembrane</keyword>
<sequence>MIIDPTRQIVVFGFILLGATVLVVGIVQFFWPQLGRLVKRALWLSLIRSPSRLQRLFGGSVRLKWAEEEEEEDSESLRSIPLQDDVHQLDGRIVQEDEYPIAGGGNANIFRGTLSRSDGRKIPVAIKVLRHIGDYSEYQATLQRMEREVQVWSQVKHPNLLPFFGICKGLAKWPVLVSPFYEFGHVGEYLKKFPEADRLALTVGAATGLTYLHSREMIHGDLKAQNVLVDASGRAVICDFGLSKIIDKSGYTTSCVGTVAYMAPELFTVLDNDNPRGARTTKATDVYSFGLLGLEIYSSQRPKRRATSPIVTKQTLAEMQPKREDVPVDMIPPVLWYLFERCWHPQPHLRPIMTHVLRSLETFGRSLSRQRKPTAQNSKGKNLLRRLLPHLVAGPSTAAVSAKTTYMCRFDRPQSCSFEADDFVPTDAPTLADRHTLYWIPETNEWAKMEDGLTPRILDEVERGKYAEAVEACRVDWAWDDPDVNDEL</sequence>
<keyword evidence="3" id="KW-0808">Transferase</keyword>
<protein>
    <submittedName>
        <fullName evidence="3">Kinase-like domain-containing protein</fullName>
    </submittedName>
</protein>
<dbReference type="InterPro" id="IPR008271">
    <property type="entry name" value="Ser/Thr_kinase_AS"/>
</dbReference>
<reference evidence="3" key="1">
    <citation type="submission" date="2023-03" db="EMBL/GenBank/DDBJ databases">
        <title>Massive genome expansion in bonnet fungi (Mycena s.s.) driven by repeated elements and novel gene families across ecological guilds.</title>
        <authorList>
            <consortium name="Lawrence Berkeley National Laboratory"/>
            <person name="Harder C.B."/>
            <person name="Miyauchi S."/>
            <person name="Viragh M."/>
            <person name="Kuo A."/>
            <person name="Thoen E."/>
            <person name="Andreopoulos B."/>
            <person name="Lu D."/>
            <person name="Skrede I."/>
            <person name="Drula E."/>
            <person name="Henrissat B."/>
            <person name="Morin E."/>
            <person name="Kohler A."/>
            <person name="Barry K."/>
            <person name="LaButti K."/>
            <person name="Morin E."/>
            <person name="Salamov A."/>
            <person name="Lipzen A."/>
            <person name="Mereny Z."/>
            <person name="Hegedus B."/>
            <person name="Baldrian P."/>
            <person name="Stursova M."/>
            <person name="Weitz H."/>
            <person name="Taylor A."/>
            <person name="Grigoriev I.V."/>
            <person name="Nagy L.G."/>
            <person name="Martin F."/>
            <person name="Kauserud H."/>
        </authorList>
    </citation>
    <scope>NUCLEOTIDE SEQUENCE</scope>
    <source>
        <strain evidence="3">CBHHK182m</strain>
    </source>
</reference>
<dbReference type="PROSITE" id="PS50011">
    <property type="entry name" value="PROTEIN_KINASE_DOM"/>
    <property type="match status" value="1"/>
</dbReference>
<dbReference type="GO" id="GO:0004674">
    <property type="term" value="F:protein serine/threonine kinase activity"/>
    <property type="evidence" value="ECO:0007669"/>
    <property type="project" value="TreeGrafter"/>
</dbReference>